<sequence length="285" mass="30411">MCDNEINQGIIEDWSLTRRTFVALSAAAGLTSAACAAENVVETDVTVKTPDGQADAALFHPAGKGPWPAVLMWPDIMGLRPVFREMGRRLAAQGYVVLVPNPFYRSATATAVSAGADFSTPEGRQKLFGYRGAMTDEGVDKDSKAYLAFLDAQPQTDKKRKAGVQGYCMGGPLSFRTGAAVANRIGAVATFHGGGLTTDQPNSPHLLIPKMNAAFLICVARNDDARDPKSKDILKAAFAAARKDATVEVYPGDHGWCVPGSQVYDQAAAEKAWAELTKLYKAKLA</sequence>
<reference evidence="2" key="1">
    <citation type="submission" date="2021-05" db="EMBL/GenBank/DDBJ databases">
        <title>Genome of Sphingobium sp. strain.</title>
        <authorList>
            <person name="Fan R."/>
        </authorList>
    </citation>
    <scope>NUCLEOTIDE SEQUENCE</scope>
    <source>
        <strain evidence="2">H33</strain>
    </source>
</reference>
<organism evidence="2 3">
    <name type="scientific">Sphingobium nicotianae</name>
    <dbReference type="NCBI Taxonomy" id="2782607"/>
    <lineage>
        <taxon>Bacteria</taxon>
        <taxon>Pseudomonadati</taxon>
        <taxon>Pseudomonadota</taxon>
        <taxon>Alphaproteobacteria</taxon>
        <taxon>Sphingomonadales</taxon>
        <taxon>Sphingomonadaceae</taxon>
        <taxon>Sphingobium</taxon>
    </lineage>
</organism>
<dbReference type="InterPro" id="IPR029058">
    <property type="entry name" value="AB_hydrolase_fold"/>
</dbReference>
<proteinExistence type="predicted"/>
<accession>A0A9X1DD92</accession>
<dbReference type="Pfam" id="PF01738">
    <property type="entry name" value="DLH"/>
    <property type="match status" value="1"/>
</dbReference>
<dbReference type="Gene3D" id="3.40.50.1820">
    <property type="entry name" value="alpha/beta hydrolase"/>
    <property type="match status" value="1"/>
</dbReference>
<evidence type="ECO:0000313" key="3">
    <source>
        <dbReference type="Proteomes" id="UP001138757"/>
    </source>
</evidence>
<dbReference type="Proteomes" id="UP001138757">
    <property type="component" value="Unassembled WGS sequence"/>
</dbReference>
<dbReference type="AlphaFoldDB" id="A0A9X1DD92"/>
<dbReference type="SUPFAM" id="SSF53474">
    <property type="entry name" value="alpha/beta-Hydrolases"/>
    <property type="match status" value="1"/>
</dbReference>
<evidence type="ECO:0000259" key="1">
    <source>
        <dbReference type="Pfam" id="PF01738"/>
    </source>
</evidence>
<comment type="caution">
    <text evidence="2">The sequence shown here is derived from an EMBL/GenBank/DDBJ whole genome shotgun (WGS) entry which is preliminary data.</text>
</comment>
<dbReference type="InterPro" id="IPR006311">
    <property type="entry name" value="TAT_signal"/>
</dbReference>
<dbReference type="PROSITE" id="PS51318">
    <property type="entry name" value="TAT"/>
    <property type="match status" value="1"/>
</dbReference>
<dbReference type="PANTHER" id="PTHR46623">
    <property type="entry name" value="CARBOXYMETHYLENEBUTENOLIDASE-RELATED"/>
    <property type="match status" value="1"/>
</dbReference>
<keyword evidence="3" id="KW-1185">Reference proteome</keyword>
<dbReference type="PANTHER" id="PTHR46623:SF10">
    <property type="entry name" value="CARBOXYMETHYLENEBUTENOLIDASE HOMOLOG"/>
    <property type="match status" value="1"/>
</dbReference>
<dbReference type="EMBL" id="JAHGAW010000008">
    <property type="protein sequence ID" value="MBT2187779.1"/>
    <property type="molecule type" value="Genomic_DNA"/>
</dbReference>
<dbReference type="GO" id="GO:0016787">
    <property type="term" value="F:hydrolase activity"/>
    <property type="evidence" value="ECO:0007669"/>
    <property type="project" value="UniProtKB-KW"/>
</dbReference>
<dbReference type="InterPro" id="IPR051049">
    <property type="entry name" value="Dienelactone_hydrolase-like"/>
</dbReference>
<gene>
    <name evidence="2" type="ORF">KK488_12565</name>
</gene>
<name>A0A9X1DD92_9SPHN</name>
<dbReference type="RefSeq" id="WP_214624041.1">
    <property type="nucleotide sequence ID" value="NZ_JAHGAW010000008.1"/>
</dbReference>
<feature type="domain" description="Dienelactone hydrolase" evidence="1">
    <location>
        <begin position="55"/>
        <end position="282"/>
    </location>
</feature>
<protein>
    <submittedName>
        <fullName evidence="2">Dienelactone hydrolase family protein</fullName>
    </submittedName>
</protein>
<keyword evidence="2" id="KW-0378">Hydrolase</keyword>
<dbReference type="InterPro" id="IPR002925">
    <property type="entry name" value="Dienelactn_hydro"/>
</dbReference>
<evidence type="ECO:0000313" key="2">
    <source>
        <dbReference type="EMBL" id="MBT2187779.1"/>
    </source>
</evidence>